<dbReference type="PANTHER" id="PTHR35043:SF7">
    <property type="entry name" value="TRANSCRIPTION FACTOR DOMAIN-CONTAINING PROTEIN"/>
    <property type="match status" value="1"/>
</dbReference>
<dbReference type="GeneID" id="92026888"/>
<gene>
    <name evidence="3" type="ORF">J3D65DRAFT_139927</name>
</gene>
<feature type="chain" id="PRO_5045358188" evidence="2">
    <location>
        <begin position="22"/>
        <end position="227"/>
    </location>
</feature>
<proteinExistence type="predicted"/>
<feature type="compositionally biased region" description="Low complexity" evidence="1">
    <location>
        <begin position="35"/>
        <end position="54"/>
    </location>
</feature>
<dbReference type="PANTHER" id="PTHR35043">
    <property type="entry name" value="TRANSCRIPTION FACTOR DOMAIN-CONTAINING PROTEIN"/>
    <property type="match status" value="1"/>
</dbReference>
<feature type="region of interest" description="Disordered" evidence="1">
    <location>
        <begin position="35"/>
        <end position="57"/>
    </location>
</feature>
<comment type="caution">
    <text evidence="3">The sequence shown here is derived from an EMBL/GenBank/DDBJ whole genome shotgun (WGS) entry which is preliminary data.</text>
</comment>
<evidence type="ECO:0000256" key="1">
    <source>
        <dbReference type="SAM" id="MobiDB-lite"/>
    </source>
</evidence>
<evidence type="ECO:0000313" key="3">
    <source>
        <dbReference type="EMBL" id="KAK7530867.1"/>
    </source>
</evidence>
<dbReference type="EMBL" id="JBBPEH010000013">
    <property type="protein sequence ID" value="KAK7530867.1"/>
    <property type="molecule type" value="Genomic_DNA"/>
</dbReference>
<evidence type="ECO:0000256" key="2">
    <source>
        <dbReference type="SAM" id="SignalP"/>
    </source>
</evidence>
<sequence length="227" mass="24459">MFLALCMHIPILLSLAATTNALPLPTGLSLSGLDATSTSTSTSPNTSTPTADPAWAASPTQRGTYQLLLGCLTTLSLCAWTAYHPNVRASRGAARALGRRGAWMLAAVVAPEVVLYYAWEQRWMAALLRRKVGRLGGRAVRGFAVGGERARARAAAEVSVFCFFVGLRFGEGEIDLWVGDKEELDWGVRVLRLFGRGVECGGVEWSGKKGVDKSSMRGLGRREMRSV</sequence>
<keyword evidence="4" id="KW-1185">Reference proteome</keyword>
<protein>
    <submittedName>
        <fullName evidence="3">Uncharacterized protein</fullName>
    </submittedName>
</protein>
<accession>A0ABR1LB42</accession>
<dbReference type="RefSeq" id="XP_066650940.1">
    <property type="nucleotide sequence ID" value="XM_066793982.1"/>
</dbReference>
<organism evidence="3 4">
    <name type="scientific">Phyllosticta citribraziliensis</name>
    <dbReference type="NCBI Taxonomy" id="989973"/>
    <lineage>
        <taxon>Eukaryota</taxon>
        <taxon>Fungi</taxon>
        <taxon>Dikarya</taxon>
        <taxon>Ascomycota</taxon>
        <taxon>Pezizomycotina</taxon>
        <taxon>Dothideomycetes</taxon>
        <taxon>Dothideomycetes incertae sedis</taxon>
        <taxon>Botryosphaeriales</taxon>
        <taxon>Phyllostictaceae</taxon>
        <taxon>Phyllosticta</taxon>
    </lineage>
</organism>
<feature type="signal peptide" evidence="2">
    <location>
        <begin position="1"/>
        <end position="21"/>
    </location>
</feature>
<keyword evidence="2" id="KW-0732">Signal</keyword>
<dbReference type="Proteomes" id="UP001360953">
    <property type="component" value="Unassembled WGS sequence"/>
</dbReference>
<evidence type="ECO:0000313" key="4">
    <source>
        <dbReference type="Proteomes" id="UP001360953"/>
    </source>
</evidence>
<reference evidence="3 4" key="1">
    <citation type="submission" date="2024-04" db="EMBL/GenBank/DDBJ databases">
        <title>Phyllosticta paracitricarpa is synonymous to the EU quarantine fungus P. citricarpa based on phylogenomic analyses.</title>
        <authorList>
            <consortium name="Lawrence Berkeley National Laboratory"/>
            <person name="Van ingen-buijs V.A."/>
            <person name="Van westerhoven A.C."/>
            <person name="Haridas S."/>
            <person name="Skiadas P."/>
            <person name="Martin F."/>
            <person name="Groenewald J.Z."/>
            <person name="Crous P.W."/>
            <person name="Seidl M.F."/>
        </authorList>
    </citation>
    <scope>NUCLEOTIDE SEQUENCE [LARGE SCALE GENOMIC DNA]</scope>
    <source>
        <strain evidence="3 4">CPC 17464</strain>
    </source>
</reference>
<name>A0ABR1LB42_9PEZI</name>